<name>A0AAN9TLC3_9HEMI</name>
<sequence>MKERKIARRYAYVCLKTIVPTQSNTGGVDFFWKIRRHDTMRTDVTCRLTMARPITSYAHDDDDMVLVRFTVSARVRCRIASIRCEMVGHQNVPA</sequence>
<dbReference type="EMBL" id="JBBCAQ010000010">
    <property type="protein sequence ID" value="KAK7600817.1"/>
    <property type="molecule type" value="Genomic_DNA"/>
</dbReference>
<comment type="caution">
    <text evidence="1">The sequence shown here is derived from an EMBL/GenBank/DDBJ whole genome shotgun (WGS) entry which is preliminary data.</text>
</comment>
<dbReference type="Proteomes" id="UP001367676">
    <property type="component" value="Unassembled WGS sequence"/>
</dbReference>
<keyword evidence="2" id="KW-1185">Reference proteome</keyword>
<proteinExistence type="predicted"/>
<reference evidence="1 2" key="1">
    <citation type="submission" date="2024-03" db="EMBL/GenBank/DDBJ databases">
        <title>Adaptation during the transition from Ophiocordyceps entomopathogen to insect associate is accompanied by gene loss and intensified selection.</title>
        <authorList>
            <person name="Ward C.M."/>
            <person name="Onetto C.A."/>
            <person name="Borneman A.R."/>
        </authorList>
    </citation>
    <scope>NUCLEOTIDE SEQUENCE [LARGE SCALE GENOMIC DNA]</scope>
    <source>
        <strain evidence="1">AWRI1</strain>
        <tissue evidence="1">Single Adult Female</tissue>
    </source>
</reference>
<organism evidence="1 2">
    <name type="scientific">Parthenolecanium corni</name>
    <dbReference type="NCBI Taxonomy" id="536013"/>
    <lineage>
        <taxon>Eukaryota</taxon>
        <taxon>Metazoa</taxon>
        <taxon>Ecdysozoa</taxon>
        <taxon>Arthropoda</taxon>
        <taxon>Hexapoda</taxon>
        <taxon>Insecta</taxon>
        <taxon>Pterygota</taxon>
        <taxon>Neoptera</taxon>
        <taxon>Paraneoptera</taxon>
        <taxon>Hemiptera</taxon>
        <taxon>Sternorrhyncha</taxon>
        <taxon>Coccoidea</taxon>
        <taxon>Coccidae</taxon>
        <taxon>Parthenolecanium</taxon>
    </lineage>
</organism>
<accession>A0AAN9TLC3</accession>
<gene>
    <name evidence="1" type="ORF">V9T40_008258</name>
</gene>
<protein>
    <submittedName>
        <fullName evidence="1">Uncharacterized protein</fullName>
    </submittedName>
</protein>
<evidence type="ECO:0000313" key="1">
    <source>
        <dbReference type="EMBL" id="KAK7600817.1"/>
    </source>
</evidence>
<evidence type="ECO:0000313" key="2">
    <source>
        <dbReference type="Proteomes" id="UP001367676"/>
    </source>
</evidence>
<dbReference type="AlphaFoldDB" id="A0AAN9TLC3"/>